<comment type="caution">
    <text evidence="1">The sequence shown here is derived from an EMBL/GenBank/DDBJ whole genome shotgun (WGS) entry which is preliminary data.</text>
</comment>
<dbReference type="Proteomes" id="UP000298030">
    <property type="component" value="Unassembled WGS sequence"/>
</dbReference>
<feature type="non-terminal residue" evidence="1">
    <location>
        <position position="51"/>
    </location>
</feature>
<accession>A0A4Y7SUE9</accession>
<evidence type="ECO:0000313" key="2">
    <source>
        <dbReference type="Proteomes" id="UP000298030"/>
    </source>
</evidence>
<dbReference type="AlphaFoldDB" id="A0A4Y7SUE9"/>
<proteinExistence type="predicted"/>
<protein>
    <submittedName>
        <fullName evidence="1">Uncharacterized protein</fullName>
    </submittedName>
</protein>
<reference evidence="1 2" key="1">
    <citation type="journal article" date="2019" name="Nat. Ecol. Evol.">
        <title>Megaphylogeny resolves global patterns of mushroom evolution.</title>
        <authorList>
            <person name="Varga T."/>
            <person name="Krizsan K."/>
            <person name="Foldi C."/>
            <person name="Dima B."/>
            <person name="Sanchez-Garcia M."/>
            <person name="Sanchez-Ramirez S."/>
            <person name="Szollosi G.J."/>
            <person name="Szarkandi J.G."/>
            <person name="Papp V."/>
            <person name="Albert L."/>
            <person name="Andreopoulos W."/>
            <person name="Angelini C."/>
            <person name="Antonin V."/>
            <person name="Barry K.W."/>
            <person name="Bougher N.L."/>
            <person name="Buchanan P."/>
            <person name="Buyck B."/>
            <person name="Bense V."/>
            <person name="Catcheside P."/>
            <person name="Chovatia M."/>
            <person name="Cooper J."/>
            <person name="Damon W."/>
            <person name="Desjardin D."/>
            <person name="Finy P."/>
            <person name="Geml J."/>
            <person name="Haridas S."/>
            <person name="Hughes K."/>
            <person name="Justo A."/>
            <person name="Karasinski D."/>
            <person name="Kautmanova I."/>
            <person name="Kiss B."/>
            <person name="Kocsube S."/>
            <person name="Kotiranta H."/>
            <person name="LaButti K.M."/>
            <person name="Lechner B.E."/>
            <person name="Liimatainen K."/>
            <person name="Lipzen A."/>
            <person name="Lukacs Z."/>
            <person name="Mihaltcheva S."/>
            <person name="Morgado L.N."/>
            <person name="Niskanen T."/>
            <person name="Noordeloos M.E."/>
            <person name="Ohm R.A."/>
            <person name="Ortiz-Santana B."/>
            <person name="Ovrebo C."/>
            <person name="Racz N."/>
            <person name="Riley R."/>
            <person name="Savchenko A."/>
            <person name="Shiryaev A."/>
            <person name="Soop K."/>
            <person name="Spirin V."/>
            <person name="Szebenyi C."/>
            <person name="Tomsovsky M."/>
            <person name="Tulloss R.E."/>
            <person name="Uehling J."/>
            <person name="Grigoriev I.V."/>
            <person name="Vagvolgyi C."/>
            <person name="Papp T."/>
            <person name="Martin F.M."/>
            <person name="Miettinen O."/>
            <person name="Hibbett D.S."/>
            <person name="Nagy L.G."/>
        </authorList>
    </citation>
    <scope>NUCLEOTIDE SEQUENCE [LARGE SCALE GENOMIC DNA]</scope>
    <source>
        <strain evidence="1 2">FP101781</strain>
    </source>
</reference>
<gene>
    <name evidence="1" type="ORF">FA13DRAFT_1738891</name>
</gene>
<organism evidence="1 2">
    <name type="scientific">Coprinellus micaceus</name>
    <name type="common">Glistening ink-cap mushroom</name>
    <name type="synonym">Coprinus micaceus</name>
    <dbReference type="NCBI Taxonomy" id="71717"/>
    <lineage>
        <taxon>Eukaryota</taxon>
        <taxon>Fungi</taxon>
        <taxon>Dikarya</taxon>
        <taxon>Basidiomycota</taxon>
        <taxon>Agaricomycotina</taxon>
        <taxon>Agaricomycetes</taxon>
        <taxon>Agaricomycetidae</taxon>
        <taxon>Agaricales</taxon>
        <taxon>Agaricineae</taxon>
        <taxon>Psathyrellaceae</taxon>
        <taxon>Coprinellus</taxon>
    </lineage>
</organism>
<evidence type="ECO:0000313" key="1">
    <source>
        <dbReference type="EMBL" id="TEB24879.1"/>
    </source>
</evidence>
<keyword evidence="2" id="KW-1185">Reference proteome</keyword>
<sequence>MHQLAHLGQPIASWAAEPRREGMGSVRPLRRCALTGPIWSEARAGLSSIPR</sequence>
<dbReference type="EMBL" id="QPFP01000062">
    <property type="protein sequence ID" value="TEB24879.1"/>
    <property type="molecule type" value="Genomic_DNA"/>
</dbReference>
<name>A0A4Y7SUE9_COPMI</name>